<dbReference type="Proteomes" id="UP000006718">
    <property type="component" value="Chromosome 8"/>
</dbReference>
<reference evidence="1" key="4">
    <citation type="submission" date="2025-09" db="UniProtKB">
        <authorList>
            <consortium name="Ensembl"/>
        </authorList>
    </citation>
    <scope>IDENTIFICATION</scope>
    <source>
        <strain evidence="1">17573</strain>
    </source>
</reference>
<dbReference type="GeneTree" id="ENSGT01120000271815"/>
<dbReference type="InParanoid" id="A0A5F8AB38"/>
<evidence type="ECO:0000313" key="2">
    <source>
        <dbReference type="Proteomes" id="UP000006718"/>
    </source>
</evidence>
<keyword evidence="2" id="KW-1185">Reference proteome</keyword>
<protein>
    <submittedName>
        <fullName evidence="1">Uncharacterized protein</fullName>
    </submittedName>
</protein>
<dbReference type="Ensembl" id="ENSMMUT00000089947.1">
    <property type="protein sequence ID" value="ENSMMUP00000074185.1"/>
    <property type="gene ID" value="ENSMMUG00000051330.1"/>
</dbReference>
<dbReference type="PANTHER" id="PTHR12138">
    <property type="entry name" value="PRIMATE-EXPANDED PROTEIN FAMILY"/>
    <property type="match status" value="1"/>
</dbReference>
<dbReference type="PANTHER" id="PTHR12138:SF154">
    <property type="entry name" value="PROTEIN-SERINE_THREONINE PHOSPHATASE"/>
    <property type="match status" value="1"/>
</dbReference>
<name>A0A5F8AB38_MACMU</name>
<sequence length="142" mass="15359">FFFFLRQGLTLLPRLECSGAITAHCSFDLLDSSDPPTSASQVARTTGTGYRALIVLFLWRESLTVLPRAGLKLLGLSNPPASASQSVRIIGVSHHACSIYQYFGIQTVPYDSGSTYNLSTLQGCECNRHSVCSSTYNGVMSS</sequence>
<evidence type="ECO:0000313" key="1">
    <source>
        <dbReference type="Ensembl" id="ENSMMUP00000074185.1"/>
    </source>
</evidence>
<dbReference type="VEuPathDB" id="HostDB:ENSMMUG00000051330"/>
<organism evidence="1 2">
    <name type="scientific">Macaca mulatta</name>
    <name type="common">Rhesus macaque</name>
    <dbReference type="NCBI Taxonomy" id="9544"/>
    <lineage>
        <taxon>Eukaryota</taxon>
        <taxon>Metazoa</taxon>
        <taxon>Chordata</taxon>
        <taxon>Craniata</taxon>
        <taxon>Vertebrata</taxon>
        <taxon>Euteleostomi</taxon>
        <taxon>Mammalia</taxon>
        <taxon>Eutheria</taxon>
        <taxon>Euarchontoglires</taxon>
        <taxon>Primates</taxon>
        <taxon>Haplorrhini</taxon>
        <taxon>Catarrhini</taxon>
        <taxon>Cercopithecidae</taxon>
        <taxon>Cercopithecinae</taxon>
        <taxon>Macaca</taxon>
    </lineage>
</organism>
<dbReference type="PRINTS" id="PR02045">
    <property type="entry name" value="F138DOMAIN"/>
</dbReference>
<proteinExistence type="predicted"/>
<dbReference type="AlphaFoldDB" id="A0A5F8AB38"/>
<accession>A0A5F8AB38</accession>
<reference evidence="2" key="1">
    <citation type="journal article" date="2007" name="Science">
        <title>Evolutionary and biomedical insights from the rhesus macaque genome.</title>
        <authorList>
            <person name="Gibbs R.A."/>
            <person name="Rogers J."/>
            <person name="Katze M.G."/>
            <person name="Bumgarner R."/>
            <person name="Weinstock G.M."/>
            <person name="Mardis E.R."/>
            <person name="Remington K.A."/>
            <person name="Strausberg R.L."/>
            <person name="Venter J.C."/>
            <person name="Wilson R.K."/>
            <person name="Batzer M.A."/>
            <person name="Bustamante C.D."/>
            <person name="Eichler E.E."/>
            <person name="Hahn M.W."/>
            <person name="Hardison R.C."/>
            <person name="Makova K.D."/>
            <person name="Miller W."/>
            <person name="Milosavljevic A."/>
            <person name="Palermo R.E."/>
            <person name="Siepel A."/>
            <person name="Sikela J.M."/>
            <person name="Attaway T."/>
            <person name="Bell S."/>
            <person name="Bernard K.E."/>
            <person name="Buhay C.J."/>
            <person name="Chandrabose M.N."/>
            <person name="Dao M."/>
            <person name="Davis C."/>
            <person name="Delehaunty K.D."/>
            <person name="Ding Y."/>
            <person name="Dinh H.H."/>
            <person name="Dugan-Rocha S."/>
            <person name="Fulton L.A."/>
            <person name="Gabisi R.A."/>
            <person name="Garner T.T."/>
            <person name="Godfrey J."/>
            <person name="Hawes A.C."/>
            <person name="Hernandez J."/>
            <person name="Hines S."/>
            <person name="Holder M."/>
            <person name="Hume J."/>
            <person name="Jhangiani S.N."/>
            <person name="Joshi V."/>
            <person name="Khan Z.M."/>
            <person name="Kirkness E.F."/>
            <person name="Cree A."/>
            <person name="Fowler R.G."/>
            <person name="Lee S."/>
            <person name="Lewis L.R."/>
            <person name="Li Z."/>
            <person name="Liu Y.-S."/>
            <person name="Moore S.M."/>
            <person name="Muzny D."/>
            <person name="Nazareth L.V."/>
            <person name="Ngo D.N."/>
            <person name="Okwuonu G.O."/>
            <person name="Pai G."/>
            <person name="Parker D."/>
            <person name="Paul H.A."/>
            <person name="Pfannkoch C."/>
            <person name="Pohl C.S."/>
            <person name="Rogers Y.-H.C."/>
            <person name="Ruiz S.J."/>
            <person name="Sabo A."/>
            <person name="Santibanez J."/>
            <person name="Schneider B.W."/>
            <person name="Smith S.M."/>
            <person name="Sodergren E."/>
            <person name="Svatek A.F."/>
            <person name="Utterback T.R."/>
            <person name="Vattathil S."/>
            <person name="Warren W."/>
            <person name="White C.S."/>
            <person name="Chinwalla A.T."/>
            <person name="Feng Y."/>
            <person name="Halpern A.L."/>
            <person name="Hillier L.W."/>
            <person name="Huang X."/>
            <person name="Minx P."/>
            <person name="Nelson J.O."/>
            <person name="Pepin K.H."/>
            <person name="Qin X."/>
            <person name="Sutton G.G."/>
            <person name="Venter E."/>
            <person name="Walenz B.P."/>
            <person name="Wallis J.W."/>
            <person name="Worley K.C."/>
            <person name="Yang S.-P."/>
            <person name="Jones S.M."/>
            <person name="Marra M.A."/>
            <person name="Rocchi M."/>
            <person name="Schein J.E."/>
            <person name="Baertsch R."/>
            <person name="Clarke L."/>
            <person name="Csuros M."/>
            <person name="Glasscock J."/>
            <person name="Harris R.A."/>
            <person name="Havlak P."/>
            <person name="Jackson A.R."/>
            <person name="Jiang H."/>
            <person name="Liu Y."/>
            <person name="Messina D.N."/>
            <person name="Shen Y."/>
            <person name="Song H.X.-Z."/>
            <person name="Wylie T."/>
            <person name="Zhang L."/>
            <person name="Birney E."/>
            <person name="Han K."/>
            <person name="Konkel M.K."/>
            <person name="Lee J."/>
            <person name="Smit A.F.A."/>
            <person name="Ullmer B."/>
            <person name="Wang H."/>
            <person name="Xing J."/>
            <person name="Burhans R."/>
            <person name="Cheng Z."/>
            <person name="Karro J.E."/>
            <person name="Ma J."/>
            <person name="Raney B."/>
            <person name="She X."/>
            <person name="Cox M.J."/>
            <person name="Demuth J.P."/>
            <person name="Dumas L.J."/>
            <person name="Han S.-G."/>
            <person name="Hopkins J."/>
            <person name="Karimpour-Fard A."/>
            <person name="Kim Y.H."/>
            <person name="Pollack J.R."/>
            <person name="Vinar T."/>
            <person name="Addo-Quaye C."/>
            <person name="Degenhardt J."/>
            <person name="Denby A."/>
            <person name="Hubisz M.J."/>
            <person name="Indap A."/>
            <person name="Kosiol C."/>
            <person name="Lahn B.T."/>
            <person name="Lawson H.A."/>
            <person name="Marklein A."/>
            <person name="Nielsen R."/>
            <person name="Vallender E.J."/>
            <person name="Clark A.G."/>
            <person name="Ferguson B."/>
            <person name="Hernandez R.D."/>
            <person name="Hirani K."/>
            <person name="Kehrer-Sawatzki H."/>
            <person name="Kolb J."/>
            <person name="Patil S."/>
            <person name="Pu L.-L."/>
            <person name="Ren Y."/>
            <person name="Smith D.G."/>
            <person name="Wheeler D.A."/>
            <person name="Schenck I."/>
            <person name="Ball E.V."/>
            <person name="Chen R."/>
            <person name="Cooper D.N."/>
            <person name="Giardine B."/>
            <person name="Hsu F."/>
            <person name="Kent W.J."/>
            <person name="Lesk A."/>
            <person name="Nelson D.L."/>
            <person name="O'brien W.E."/>
            <person name="Pruefer K."/>
            <person name="Stenson P.D."/>
            <person name="Wallace J.C."/>
            <person name="Ke H."/>
            <person name="Liu X.-M."/>
            <person name="Wang P."/>
            <person name="Xiang A.P."/>
            <person name="Yang F."/>
            <person name="Barber G.P."/>
            <person name="Haussler D."/>
            <person name="Karolchik D."/>
            <person name="Kern A.D."/>
            <person name="Kuhn R.M."/>
            <person name="Smith K.E."/>
            <person name="Zwieg A.S."/>
        </authorList>
    </citation>
    <scope>NUCLEOTIDE SEQUENCE [LARGE SCALE GENOMIC DNA]</scope>
    <source>
        <strain evidence="2">17573</strain>
    </source>
</reference>
<reference evidence="1" key="3">
    <citation type="submission" date="2025-08" db="UniProtKB">
        <authorList>
            <consortium name="Ensembl"/>
        </authorList>
    </citation>
    <scope>IDENTIFICATION</scope>
    <source>
        <strain evidence="1">17573</strain>
    </source>
</reference>
<reference evidence="1" key="2">
    <citation type="submission" date="2019-01" db="EMBL/GenBank/DDBJ databases">
        <authorList>
            <person name="Graves T."/>
            <person name="Eichler E.E."/>
            <person name="Wilson R.K."/>
        </authorList>
    </citation>
    <scope>NUCLEOTIDE SEQUENCE [LARGE SCALE GENOMIC DNA]</scope>
    <source>
        <strain evidence="1">17573</strain>
    </source>
</reference>